<organism evidence="3 4">
    <name type="scientific">Neurospora tetraspora</name>
    <dbReference type="NCBI Taxonomy" id="94610"/>
    <lineage>
        <taxon>Eukaryota</taxon>
        <taxon>Fungi</taxon>
        <taxon>Dikarya</taxon>
        <taxon>Ascomycota</taxon>
        <taxon>Pezizomycotina</taxon>
        <taxon>Sordariomycetes</taxon>
        <taxon>Sordariomycetidae</taxon>
        <taxon>Sordariales</taxon>
        <taxon>Sordariaceae</taxon>
        <taxon>Neurospora</taxon>
    </lineage>
</organism>
<reference evidence="3" key="1">
    <citation type="journal article" date="2023" name="Mol. Phylogenet. Evol.">
        <title>Genome-scale phylogeny and comparative genomics of the fungal order Sordariales.</title>
        <authorList>
            <person name="Hensen N."/>
            <person name="Bonometti L."/>
            <person name="Westerberg I."/>
            <person name="Brannstrom I.O."/>
            <person name="Guillou S."/>
            <person name="Cros-Aarteil S."/>
            <person name="Calhoun S."/>
            <person name="Haridas S."/>
            <person name="Kuo A."/>
            <person name="Mondo S."/>
            <person name="Pangilinan J."/>
            <person name="Riley R."/>
            <person name="LaButti K."/>
            <person name="Andreopoulos B."/>
            <person name="Lipzen A."/>
            <person name="Chen C."/>
            <person name="Yan M."/>
            <person name="Daum C."/>
            <person name="Ng V."/>
            <person name="Clum A."/>
            <person name="Steindorff A."/>
            <person name="Ohm R.A."/>
            <person name="Martin F."/>
            <person name="Silar P."/>
            <person name="Natvig D.O."/>
            <person name="Lalanne C."/>
            <person name="Gautier V."/>
            <person name="Ament-Velasquez S.L."/>
            <person name="Kruys A."/>
            <person name="Hutchinson M.I."/>
            <person name="Powell A.J."/>
            <person name="Barry K."/>
            <person name="Miller A.N."/>
            <person name="Grigoriev I.V."/>
            <person name="Debuchy R."/>
            <person name="Gladieux P."/>
            <person name="Hiltunen Thoren M."/>
            <person name="Johannesson H."/>
        </authorList>
    </citation>
    <scope>NUCLEOTIDE SEQUENCE</scope>
    <source>
        <strain evidence="3">CBS 560.94</strain>
    </source>
</reference>
<dbReference type="GeneID" id="87866810"/>
<keyword evidence="1" id="KW-0472">Membrane</keyword>
<proteinExistence type="predicted"/>
<feature type="chain" id="PRO_5041897904" evidence="2">
    <location>
        <begin position="21"/>
        <end position="219"/>
    </location>
</feature>
<dbReference type="PANTHER" id="PTHR37576">
    <property type="entry name" value="DEFECT AT LOW TEMPERATURE PROTEIN 1"/>
    <property type="match status" value="1"/>
</dbReference>
<keyword evidence="1" id="KW-0812">Transmembrane</keyword>
<reference evidence="3" key="2">
    <citation type="submission" date="2023-06" db="EMBL/GenBank/DDBJ databases">
        <authorList>
            <consortium name="Lawrence Berkeley National Laboratory"/>
            <person name="Haridas S."/>
            <person name="Hensen N."/>
            <person name="Bonometti L."/>
            <person name="Westerberg I."/>
            <person name="Brannstrom I.O."/>
            <person name="Guillou S."/>
            <person name="Cros-Aarteil S."/>
            <person name="Calhoun S."/>
            <person name="Kuo A."/>
            <person name="Mondo S."/>
            <person name="Pangilinan J."/>
            <person name="Riley R."/>
            <person name="Labutti K."/>
            <person name="Andreopoulos B."/>
            <person name="Lipzen A."/>
            <person name="Chen C."/>
            <person name="Yanf M."/>
            <person name="Daum C."/>
            <person name="Ng V."/>
            <person name="Clum A."/>
            <person name="Steindorff A."/>
            <person name="Ohm R."/>
            <person name="Martin F."/>
            <person name="Silar P."/>
            <person name="Natvig D."/>
            <person name="Lalanne C."/>
            <person name="Gautier V."/>
            <person name="Ament-Velasquez S.L."/>
            <person name="Kruys A."/>
            <person name="Hutchinson M.I."/>
            <person name="Powell A.J."/>
            <person name="Barry K."/>
            <person name="Miller A.N."/>
            <person name="Grigoriev I.V."/>
            <person name="Debuchy R."/>
            <person name="Gladieux P."/>
            <person name="Thoren M.H."/>
            <person name="Johannesson H."/>
        </authorList>
    </citation>
    <scope>NUCLEOTIDE SEQUENCE</scope>
    <source>
        <strain evidence="3">CBS 560.94</strain>
    </source>
</reference>
<gene>
    <name evidence="3" type="ORF">B0H65DRAFT_549353</name>
</gene>
<feature type="signal peptide" evidence="2">
    <location>
        <begin position="1"/>
        <end position="20"/>
    </location>
</feature>
<evidence type="ECO:0000313" key="4">
    <source>
        <dbReference type="Proteomes" id="UP001278500"/>
    </source>
</evidence>
<protein>
    <submittedName>
        <fullName evidence="3">Uncharacterized protein</fullName>
    </submittedName>
</protein>
<evidence type="ECO:0000256" key="2">
    <source>
        <dbReference type="SAM" id="SignalP"/>
    </source>
</evidence>
<dbReference type="RefSeq" id="XP_062682288.1">
    <property type="nucleotide sequence ID" value="XM_062829656.1"/>
</dbReference>
<dbReference type="PANTHER" id="PTHR37576:SF2">
    <property type="entry name" value="DEFECT AT LOW TEMPERATURE PROTEIN 1"/>
    <property type="match status" value="1"/>
</dbReference>
<dbReference type="EMBL" id="JAUEPP010000004">
    <property type="protein sequence ID" value="KAK3345675.1"/>
    <property type="molecule type" value="Genomic_DNA"/>
</dbReference>
<keyword evidence="2" id="KW-0732">Signal</keyword>
<sequence>MRVLWLLYTSAAHCLELLDATLWPAWKAAVMCPDQHIFGTIIIIVDAVTGTPPQHNVDAPCHLSYNSPIQEIINIYDELALRMWWGLQAKKVVWNVARIPFLVLAALVGLIGQVGLVVVCWGWWELGRTVSMSPLELANAFIPRAPGPTTVEQPDPLAQGFSSALAKCNTNATAAQLEKHFCRMDEEGEMNYGFMPAATTIGFDEAGRTEEVREGEMLR</sequence>
<comment type="caution">
    <text evidence="3">The sequence shown here is derived from an EMBL/GenBank/DDBJ whole genome shotgun (WGS) entry which is preliminary data.</text>
</comment>
<dbReference type="Proteomes" id="UP001278500">
    <property type="component" value="Unassembled WGS sequence"/>
</dbReference>
<name>A0AAE0JGG2_9PEZI</name>
<feature type="transmembrane region" description="Helical" evidence="1">
    <location>
        <begin position="99"/>
        <end position="124"/>
    </location>
</feature>
<evidence type="ECO:0000256" key="1">
    <source>
        <dbReference type="SAM" id="Phobius"/>
    </source>
</evidence>
<accession>A0AAE0JGG2</accession>
<keyword evidence="1" id="KW-1133">Transmembrane helix</keyword>
<dbReference type="AlphaFoldDB" id="A0AAE0JGG2"/>
<evidence type="ECO:0000313" key="3">
    <source>
        <dbReference type="EMBL" id="KAK3345675.1"/>
    </source>
</evidence>
<keyword evidence="4" id="KW-1185">Reference proteome</keyword>